<dbReference type="STRING" id="1121884.SAMN02745131_00289"/>
<accession>A0A1M4SZD8</accession>
<dbReference type="Gene3D" id="3.40.1260.10">
    <property type="entry name" value="DsrEFH-like"/>
    <property type="match status" value="1"/>
</dbReference>
<dbReference type="RefSeq" id="WP_072833444.1">
    <property type="nucleotide sequence ID" value="NZ_FQUU01000001.1"/>
</dbReference>
<sequence>MKFLAFIALCIFCYHSSWAQPSANNKQDSIARAKKDSMKMAAFFARAYYPLIKGSKMSGVLPVEGITEIPDPKMKYKLLLEDVFPVRDSVSAKEVNGGLAEVGRIMNLHIASGIPKNKLDIVVVVHGPAIFSLYNNQNYHKKYGIDNPNIAMMDELVKNGVRFIACGQAMNFLEVKKEEIDPRVHISLTAQTVLSGYQLKGYILNTISDDK</sequence>
<proteinExistence type="predicted"/>
<dbReference type="Pfam" id="PF02635">
    <property type="entry name" value="DsrE"/>
    <property type="match status" value="1"/>
</dbReference>
<dbReference type="OrthoDB" id="7206705at2"/>
<dbReference type="PANTHER" id="PTHR37691:SF1">
    <property type="entry name" value="BLR3518 PROTEIN"/>
    <property type="match status" value="1"/>
</dbReference>
<keyword evidence="3" id="KW-1185">Reference proteome</keyword>
<dbReference type="EMBL" id="FQUU01000001">
    <property type="protein sequence ID" value="SHE37608.1"/>
    <property type="molecule type" value="Genomic_DNA"/>
</dbReference>
<dbReference type="AlphaFoldDB" id="A0A1M4SZD8"/>
<feature type="signal peptide" evidence="1">
    <location>
        <begin position="1"/>
        <end position="19"/>
    </location>
</feature>
<dbReference type="SUPFAM" id="SSF75169">
    <property type="entry name" value="DsrEFH-like"/>
    <property type="match status" value="1"/>
</dbReference>
<dbReference type="Proteomes" id="UP000184048">
    <property type="component" value="Unassembled WGS sequence"/>
</dbReference>
<dbReference type="PANTHER" id="PTHR37691">
    <property type="entry name" value="BLR3518 PROTEIN"/>
    <property type="match status" value="1"/>
</dbReference>
<evidence type="ECO:0000313" key="3">
    <source>
        <dbReference type="Proteomes" id="UP000184048"/>
    </source>
</evidence>
<feature type="chain" id="PRO_5012906067" evidence="1">
    <location>
        <begin position="20"/>
        <end position="211"/>
    </location>
</feature>
<organism evidence="2 3">
    <name type="scientific">Flavisolibacter ginsengisoli DSM 18119</name>
    <dbReference type="NCBI Taxonomy" id="1121884"/>
    <lineage>
        <taxon>Bacteria</taxon>
        <taxon>Pseudomonadati</taxon>
        <taxon>Bacteroidota</taxon>
        <taxon>Chitinophagia</taxon>
        <taxon>Chitinophagales</taxon>
        <taxon>Chitinophagaceae</taxon>
        <taxon>Flavisolibacter</taxon>
    </lineage>
</organism>
<gene>
    <name evidence="2" type="ORF">SAMN02745131_00289</name>
</gene>
<dbReference type="InterPro" id="IPR027396">
    <property type="entry name" value="DsrEFH-like"/>
</dbReference>
<evidence type="ECO:0000256" key="1">
    <source>
        <dbReference type="SAM" id="SignalP"/>
    </source>
</evidence>
<dbReference type="InterPro" id="IPR003787">
    <property type="entry name" value="Sulphur_relay_DsrE/F-like"/>
</dbReference>
<name>A0A1M4SZD8_9BACT</name>
<protein>
    <submittedName>
        <fullName evidence="2">DsrE/DsrF-like family protein</fullName>
    </submittedName>
</protein>
<evidence type="ECO:0000313" key="2">
    <source>
        <dbReference type="EMBL" id="SHE37608.1"/>
    </source>
</evidence>
<reference evidence="2 3" key="1">
    <citation type="submission" date="2016-11" db="EMBL/GenBank/DDBJ databases">
        <authorList>
            <person name="Jaros S."/>
            <person name="Januszkiewicz K."/>
            <person name="Wedrychowicz H."/>
        </authorList>
    </citation>
    <scope>NUCLEOTIDE SEQUENCE [LARGE SCALE GENOMIC DNA]</scope>
    <source>
        <strain evidence="2 3">DSM 18119</strain>
    </source>
</reference>
<keyword evidence="1" id="KW-0732">Signal</keyword>